<feature type="transmembrane region" description="Helical" evidence="1">
    <location>
        <begin position="218"/>
        <end position="239"/>
    </location>
</feature>
<proteinExistence type="predicted"/>
<evidence type="ECO:0000313" key="3">
    <source>
        <dbReference type="EMBL" id="GAA2240628.1"/>
    </source>
</evidence>
<dbReference type="EMBL" id="BAAATR010000007">
    <property type="protein sequence ID" value="GAA2240628.1"/>
    <property type="molecule type" value="Genomic_DNA"/>
</dbReference>
<sequence length="440" mass="48735">MLLLTVVYGILSVITWSAFFYKVRDLARDWRNRELQLLCLSIATFAAPFVLASPHVYMGIDRILGVPNIATLIIYICVAVCVTGFIALLVSWSSAQGKLRLRHWIGVGYSLATLVVMTVFFFLGNVDGVEHPVDFDVTFETVPYISIFLLSYQLLFTTSMVMLIVLCRRYATAVDRPWLRRGLLTVALGAWFGLGYGVPKVANMVWDLFATSPLHDVSSIAAPLSASVSAMLFSIGFTMPGWGAGASRLKDLAATYRAYKRLYPLWHDLAAAFPELVLFKPNDRQGPRSTRALLSRPRIEIREGRMILRPRDSHEADTLQDLDLLVARQRVEIRDAQLRLRPYFTESVVQEARDLARRRKLTPDDVEAAVEAAQMSVALRSHTTGALVPATAPHLHAPTAVDPAEEVSWLVKVAVAYKTSPVVADITERFTGAATGVAAS</sequence>
<feature type="transmembrane region" description="Helical" evidence="1">
    <location>
        <begin position="69"/>
        <end position="92"/>
    </location>
</feature>
<accession>A0ABN3DSV4</accession>
<name>A0ABN3DSV4_9ACTN</name>
<keyword evidence="4" id="KW-1185">Reference proteome</keyword>
<dbReference type="Proteomes" id="UP001500305">
    <property type="component" value="Unassembled WGS sequence"/>
</dbReference>
<organism evidence="3 4">
    <name type="scientific">Kitasatospora cystarginea</name>
    <dbReference type="NCBI Taxonomy" id="58350"/>
    <lineage>
        <taxon>Bacteria</taxon>
        <taxon>Bacillati</taxon>
        <taxon>Actinomycetota</taxon>
        <taxon>Actinomycetes</taxon>
        <taxon>Kitasatosporales</taxon>
        <taxon>Streptomycetaceae</taxon>
        <taxon>Kitasatospora</taxon>
    </lineage>
</organism>
<reference evidence="3 4" key="1">
    <citation type="journal article" date="2019" name="Int. J. Syst. Evol. Microbiol.">
        <title>The Global Catalogue of Microorganisms (GCM) 10K type strain sequencing project: providing services to taxonomists for standard genome sequencing and annotation.</title>
        <authorList>
            <consortium name="The Broad Institute Genomics Platform"/>
            <consortium name="The Broad Institute Genome Sequencing Center for Infectious Disease"/>
            <person name="Wu L."/>
            <person name="Ma J."/>
        </authorList>
    </citation>
    <scope>NUCLEOTIDE SEQUENCE [LARGE SCALE GENOMIC DNA]</scope>
    <source>
        <strain evidence="3 4">JCM 7356</strain>
    </source>
</reference>
<evidence type="ECO:0000259" key="2">
    <source>
        <dbReference type="Pfam" id="PF20182"/>
    </source>
</evidence>
<feature type="domain" description="DUF6545" evidence="2">
    <location>
        <begin position="318"/>
        <end position="418"/>
    </location>
</feature>
<dbReference type="NCBIfam" id="NF042915">
    <property type="entry name" value="MAB_1171c_fam"/>
    <property type="match status" value="1"/>
</dbReference>
<dbReference type="Pfam" id="PF20182">
    <property type="entry name" value="DUF6545"/>
    <property type="match status" value="2"/>
</dbReference>
<feature type="transmembrane region" description="Helical" evidence="1">
    <location>
        <begin position="144"/>
        <end position="166"/>
    </location>
</feature>
<protein>
    <recommendedName>
        <fullName evidence="2">DUF6545 domain-containing protein</fullName>
    </recommendedName>
</protein>
<feature type="transmembrane region" description="Helical" evidence="1">
    <location>
        <begin position="104"/>
        <end position="124"/>
    </location>
</feature>
<feature type="domain" description="DUF6545" evidence="2">
    <location>
        <begin position="254"/>
        <end position="315"/>
    </location>
</feature>
<evidence type="ECO:0000313" key="4">
    <source>
        <dbReference type="Proteomes" id="UP001500305"/>
    </source>
</evidence>
<feature type="transmembrane region" description="Helical" evidence="1">
    <location>
        <begin position="178"/>
        <end position="198"/>
    </location>
</feature>
<dbReference type="InterPro" id="IPR050039">
    <property type="entry name" value="MAB_1171c-like"/>
</dbReference>
<evidence type="ECO:0000256" key="1">
    <source>
        <dbReference type="SAM" id="Phobius"/>
    </source>
</evidence>
<feature type="transmembrane region" description="Helical" evidence="1">
    <location>
        <begin position="35"/>
        <end position="57"/>
    </location>
</feature>
<feature type="transmembrane region" description="Helical" evidence="1">
    <location>
        <begin position="6"/>
        <end position="23"/>
    </location>
</feature>
<keyword evidence="1" id="KW-1133">Transmembrane helix</keyword>
<gene>
    <name evidence="3" type="ORF">GCM10010430_22620</name>
</gene>
<keyword evidence="1" id="KW-0812">Transmembrane</keyword>
<dbReference type="InterPro" id="IPR046675">
    <property type="entry name" value="DUF6545"/>
</dbReference>
<dbReference type="RefSeq" id="WP_344636157.1">
    <property type="nucleotide sequence ID" value="NZ_BAAATR010000007.1"/>
</dbReference>
<comment type="caution">
    <text evidence="3">The sequence shown here is derived from an EMBL/GenBank/DDBJ whole genome shotgun (WGS) entry which is preliminary data.</text>
</comment>
<keyword evidence="1" id="KW-0472">Membrane</keyword>